<evidence type="ECO:0000256" key="1">
    <source>
        <dbReference type="SAM" id="MobiDB-lite"/>
    </source>
</evidence>
<feature type="region of interest" description="Disordered" evidence="1">
    <location>
        <begin position="1"/>
        <end position="38"/>
    </location>
</feature>
<evidence type="ECO:0000313" key="3">
    <source>
        <dbReference type="EnsemblPlants" id="OBART04G23810.5"/>
    </source>
</evidence>
<feature type="transmembrane region" description="Helical" evidence="2">
    <location>
        <begin position="56"/>
        <end position="81"/>
    </location>
</feature>
<organism evidence="3">
    <name type="scientific">Oryza barthii</name>
    <dbReference type="NCBI Taxonomy" id="65489"/>
    <lineage>
        <taxon>Eukaryota</taxon>
        <taxon>Viridiplantae</taxon>
        <taxon>Streptophyta</taxon>
        <taxon>Embryophyta</taxon>
        <taxon>Tracheophyta</taxon>
        <taxon>Spermatophyta</taxon>
        <taxon>Magnoliopsida</taxon>
        <taxon>Liliopsida</taxon>
        <taxon>Poales</taxon>
        <taxon>Poaceae</taxon>
        <taxon>BOP clade</taxon>
        <taxon>Oryzoideae</taxon>
        <taxon>Oryzeae</taxon>
        <taxon>Oryzinae</taxon>
        <taxon>Oryza</taxon>
    </lineage>
</organism>
<keyword evidence="2" id="KW-0472">Membrane</keyword>
<dbReference type="Gene3D" id="1.20.1250.20">
    <property type="entry name" value="MFS general substrate transporter like domains"/>
    <property type="match status" value="1"/>
</dbReference>
<evidence type="ECO:0000256" key="2">
    <source>
        <dbReference type="SAM" id="Phobius"/>
    </source>
</evidence>
<evidence type="ECO:0000313" key="4">
    <source>
        <dbReference type="Proteomes" id="UP000026960"/>
    </source>
</evidence>
<keyword evidence="2" id="KW-1133">Transmembrane helix</keyword>
<keyword evidence="4" id="KW-1185">Reference proteome</keyword>
<dbReference type="PANTHER" id="PTHR11654">
    <property type="entry name" value="OLIGOPEPTIDE TRANSPORTER-RELATED"/>
    <property type="match status" value="1"/>
</dbReference>
<feature type="compositionally biased region" description="Basic and acidic residues" evidence="1">
    <location>
        <begin position="1"/>
        <end position="11"/>
    </location>
</feature>
<dbReference type="AlphaFoldDB" id="A0A0D3FZP3"/>
<dbReference type="Gramene" id="OBART04G23810.5">
    <property type="protein sequence ID" value="OBART04G23810.5"/>
    <property type="gene ID" value="OBART04G23810"/>
</dbReference>
<reference evidence="3" key="2">
    <citation type="submission" date="2015-03" db="UniProtKB">
        <authorList>
            <consortium name="EnsemblPlants"/>
        </authorList>
    </citation>
    <scope>IDENTIFICATION</scope>
</reference>
<reference evidence="3" key="1">
    <citation type="journal article" date="2009" name="Rice">
        <title>De Novo Next Generation Sequencing of Plant Genomes.</title>
        <authorList>
            <person name="Rounsley S."/>
            <person name="Marri P.R."/>
            <person name="Yu Y."/>
            <person name="He R."/>
            <person name="Sisneros N."/>
            <person name="Goicoechea J.L."/>
            <person name="Lee S.J."/>
            <person name="Angelova A."/>
            <person name="Kudrna D."/>
            <person name="Luo M."/>
            <person name="Affourtit J."/>
            <person name="Desany B."/>
            <person name="Knight J."/>
            <person name="Niazi F."/>
            <person name="Egholm M."/>
            <person name="Wing R.A."/>
        </authorList>
    </citation>
    <scope>NUCLEOTIDE SEQUENCE [LARGE SCALE GENOMIC DNA]</scope>
    <source>
        <strain evidence="3">cv. IRGC 105608</strain>
    </source>
</reference>
<sequence length="139" mass="15019">MDADHERRRPEQGALRTPLLADDEASSSNQSLVSQEDRGQEVAEVQKVESCSNKALIIILSLQFLEITAFYGVYLNLIVYLQDVLHGDSASNVATVSSWVGTAYLMPILGAAVADSCWGKYTTVLAGFSIALVVSDLPL</sequence>
<keyword evidence="2" id="KW-0812">Transmembrane</keyword>
<dbReference type="Proteomes" id="UP000026960">
    <property type="component" value="Chromosome 4"/>
</dbReference>
<dbReference type="SUPFAM" id="SSF103473">
    <property type="entry name" value="MFS general substrate transporter"/>
    <property type="match status" value="1"/>
</dbReference>
<accession>A0A0D3FZP3</accession>
<dbReference type="InterPro" id="IPR036259">
    <property type="entry name" value="MFS_trans_sf"/>
</dbReference>
<dbReference type="EnsemblPlants" id="OBART04G23810.5">
    <property type="protein sequence ID" value="OBART04G23810.5"/>
    <property type="gene ID" value="OBART04G23810"/>
</dbReference>
<name>A0A0D3FZP3_9ORYZ</name>
<proteinExistence type="predicted"/>
<feature type="transmembrane region" description="Helical" evidence="2">
    <location>
        <begin position="93"/>
        <end position="114"/>
    </location>
</feature>
<protein>
    <submittedName>
        <fullName evidence="3">Uncharacterized protein</fullName>
    </submittedName>
</protein>